<evidence type="ECO:0000313" key="14">
    <source>
        <dbReference type="Proteomes" id="UP000678393"/>
    </source>
</evidence>
<feature type="compositionally biased region" description="Acidic residues" evidence="11">
    <location>
        <begin position="109"/>
        <end position="118"/>
    </location>
</feature>
<dbReference type="PANTHER" id="PTHR12081">
    <property type="entry name" value="TRANSCRIPTION FACTOR E2F"/>
    <property type="match status" value="1"/>
</dbReference>
<protein>
    <recommendedName>
        <fullName evidence="12">E2F/DP family winged-helix DNA-binding domain-containing protein</fullName>
    </recommendedName>
</protein>
<organism evidence="13 14">
    <name type="scientific">Candidula unifasciata</name>
    <dbReference type="NCBI Taxonomy" id="100452"/>
    <lineage>
        <taxon>Eukaryota</taxon>
        <taxon>Metazoa</taxon>
        <taxon>Spiralia</taxon>
        <taxon>Lophotrochozoa</taxon>
        <taxon>Mollusca</taxon>
        <taxon>Gastropoda</taxon>
        <taxon>Heterobranchia</taxon>
        <taxon>Euthyneura</taxon>
        <taxon>Panpulmonata</taxon>
        <taxon>Eupulmonata</taxon>
        <taxon>Stylommatophora</taxon>
        <taxon>Helicina</taxon>
        <taxon>Helicoidea</taxon>
        <taxon>Geomitridae</taxon>
        <taxon>Candidula</taxon>
    </lineage>
</organism>
<name>A0A8S3ZC06_9EUPU</name>
<dbReference type="Pfam" id="PF02319">
    <property type="entry name" value="WHD_E2F_TDP"/>
    <property type="match status" value="2"/>
</dbReference>
<keyword evidence="4 10" id="KW-0805">Transcription regulation</keyword>
<dbReference type="InterPro" id="IPR015633">
    <property type="entry name" value="E2F"/>
</dbReference>
<dbReference type="FunFam" id="1.10.10.10:FF:000073">
    <property type="entry name" value="E2F transcription factor 8"/>
    <property type="match status" value="1"/>
</dbReference>
<feature type="region of interest" description="Disordered" evidence="11">
    <location>
        <begin position="174"/>
        <end position="208"/>
    </location>
</feature>
<dbReference type="SMART" id="SM01372">
    <property type="entry name" value="E2F_TDP"/>
    <property type="match status" value="2"/>
</dbReference>
<keyword evidence="14" id="KW-1185">Reference proteome</keyword>
<dbReference type="InterPro" id="IPR036388">
    <property type="entry name" value="WH-like_DNA-bd_sf"/>
</dbReference>
<evidence type="ECO:0000256" key="5">
    <source>
        <dbReference type="ARBA" id="ARBA00023125"/>
    </source>
</evidence>
<keyword evidence="3" id="KW-0678">Repressor</keyword>
<feature type="region of interest" description="Disordered" evidence="11">
    <location>
        <begin position="136"/>
        <end position="157"/>
    </location>
</feature>
<dbReference type="InterPro" id="IPR003316">
    <property type="entry name" value="E2F_WHTH_DNA-bd_dom"/>
</dbReference>
<feature type="domain" description="E2F/DP family winged-helix DNA-binding" evidence="12">
    <location>
        <begin position="233"/>
        <end position="301"/>
    </location>
</feature>
<dbReference type="AlphaFoldDB" id="A0A8S3ZC06"/>
<dbReference type="GO" id="GO:0000978">
    <property type="term" value="F:RNA polymerase II cis-regulatory region sequence-specific DNA binding"/>
    <property type="evidence" value="ECO:0007669"/>
    <property type="project" value="InterPro"/>
</dbReference>
<keyword evidence="7 10" id="KW-0804">Transcription</keyword>
<feature type="compositionally biased region" description="Polar residues" evidence="11">
    <location>
        <begin position="96"/>
        <end position="108"/>
    </location>
</feature>
<dbReference type="FunFam" id="1.10.10.10:FF:000100">
    <property type="entry name" value="E2F transcription factor 8"/>
    <property type="match status" value="1"/>
</dbReference>
<evidence type="ECO:0000256" key="4">
    <source>
        <dbReference type="ARBA" id="ARBA00023015"/>
    </source>
</evidence>
<evidence type="ECO:0000256" key="1">
    <source>
        <dbReference type="ARBA" id="ARBA00004123"/>
    </source>
</evidence>
<keyword evidence="5 10" id="KW-0238">DNA-binding</keyword>
<gene>
    <name evidence="13" type="ORF">CUNI_LOCUS12441</name>
</gene>
<feature type="region of interest" description="Disordered" evidence="11">
    <location>
        <begin position="88"/>
        <end position="118"/>
    </location>
</feature>
<reference evidence="13" key="1">
    <citation type="submission" date="2021-04" db="EMBL/GenBank/DDBJ databases">
        <authorList>
            <consortium name="Molecular Ecology Group"/>
        </authorList>
    </citation>
    <scope>NUCLEOTIDE SEQUENCE</scope>
</reference>
<dbReference type="OrthoDB" id="5318at2759"/>
<keyword evidence="8 10" id="KW-0539">Nucleus</keyword>
<evidence type="ECO:0000256" key="10">
    <source>
        <dbReference type="RuleBase" id="RU003796"/>
    </source>
</evidence>
<keyword evidence="6" id="KW-0010">Activator</keyword>
<comment type="caution">
    <text evidence="13">The sequence shown here is derived from an EMBL/GenBank/DDBJ whole genome shotgun (WGS) entry which is preliminary data.</text>
</comment>
<dbReference type="GO" id="GO:0000981">
    <property type="term" value="F:DNA-binding transcription factor activity, RNA polymerase II-specific"/>
    <property type="evidence" value="ECO:0007669"/>
    <property type="project" value="TreeGrafter"/>
</dbReference>
<dbReference type="GO" id="GO:0045892">
    <property type="term" value="P:negative regulation of DNA-templated transcription"/>
    <property type="evidence" value="ECO:0007669"/>
    <property type="project" value="UniProtKB-ARBA"/>
</dbReference>
<dbReference type="PANTHER" id="PTHR12081:SF7">
    <property type="entry name" value="TRANSCRIPTION FACTOR EFL-3"/>
    <property type="match status" value="1"/>
</dbReference>
<feature type="domain" description="E2F/DP family winged-helix DNA-binding" evidence="12">
    <location>
        <begin position="365"/>
        <end position="448"/>
    </location>
</feature>
<comment type="subcellular location">
    <subcellularLocation>
        <location evidence="1 10">Nucleus</location>
    </subcellularLocation>
</comment>
<dbReference type="EMBL" id="CAJHNH020002488">
    <property type="protein sequence ID" value="CAG5126883.1"/>
    <property type="molecule type" value="Genomic_DNA"/>
</dbReference>
<accession>A0A8S3ZC06</accession>
<evidence type="ECO:0000256" key="9">
    <source>
        <dbReference type="ARBA" id="ARBA00023306"/>
    </source>
</evidence>
<dbReference type="SUPFAM" id="SSF46785">
    <property type="entry name" value="Winged helix' DNA-binding domain"/>
    <property type="match status" value="2"/>
</dbReference>
<evidence type="ECO:0000313" key="13">
    <source>
        <dbReference type="EMBL" id="CAG5126883.1"/>
    </source>
</evidence>
<evidence type="ECO:0000256" key="2">
    <source>
        <dbReference type="ARBA" id="ARBA00010940"/>
    </source>
</evidence>
<comment type="similarity">
    <text evidence="2 10">Belongs to the E2F/DP family.</text>
</comment>
<evidence type="ECO:0000259" key="12">
    <source>
        <dbReference type="SMART" id="SM01372"/>
    </source>
</evidence>
<evidence type="ECO:0000256" key="3">
    <source>
        <dbReference type="ARBA" id="ARBA00022491"/>
    </source>
</evidence>
<evidence type="ECO:0000256" key="6">
    <source>
        <dbReference type="ARBA" id="ARBA00023159"/>
    </source>
</evidence>
<feature type="compositionally biased region" description="Low complexity" evidence="11">
    <location>
        <begin position="185"/>
        <end position="197"/>
    </location>
</feature>
<dbReference type="GO" id="GO:0090575">
    <property type="term" value="C:RNA polymerase II transcription regulator complex"/>
    <property type="evidence" value="ECO:0007669"/>
    <property type="project" value="TreeGrafter"/>
</dbReference>
<evidence type="ECO:0000256" key="11">
    <source>
        <dbReference type="SAM" id="MobiDB-lite"/>
    </source>
</evidence>
<evidence type="ECO:0000256" key="8">
    <source>
        <dbReference type="ARBA" id="ARBA00023242"/>
    </source>
</evidence>
<keyword evidence="9" id="KW-0131">Cell cycle</keyword>
<evidence type="ECO:0000256" key="7">
    <source>
        <dbReference type="ARBA" id="ARBA00023163"/>
    </source>
</evidence>
<dbReference type="Proteomes" id="UP000678393">
    <property type="component" value="Unassembled WGS sequence"/>
</dbReference>
<sequence>MAEEAAFNVCSTFSNPKPTFGNYERRQKCQVLRRCKSDKPYVGRDNSGLCVKKQATRVRLKQAEKENMDPEAELPLTRSDVLRCDSSEHRRPLENSDVNSHSLDNQSFENEDSCDSGEDDFIFDTNNNQGICTSNTKRLSEAEGGATTPPPSPTWNLRILCNAVSPEIRRMQLQRENAGDEERSSSASVASSSTTATNHPMVSPSEENSCDYTEFISSQDSALGLEFEVITSRKDKSLGRLCDKFLLRYPDHPGNDRINICLDEVAKDLGVERRRIYDIVNVLESVEIVSRAAKNKYSWHGKTNLPHTLLKLKILAVKENMFEQIMRIKEQEMAKDLNESGVDIETSVWDLRPENDSKLEDIFQRKERSLGIMSQKFLMLFLVSKPKTVNLELSAKMLIGDDALEASKFKTKIRRLYDIANILTSLRLIKKIHVTEIRGRKPAFQYTGPDVDNVHDVDSCCNDGCHRPSSRHSLLDCVRNENVQSIMHGFRPIRPAGSVLPDFKVKLSFDGLDEAASGNYLPRNNSLDEICKVTEQERNLLIGSASEPTSPIRKHLSDDVNPAPGTKVTRFAIPLSMSKHLSFDDHMVKCGTSTAPRLIHRPHARSLQPQVKNVVLHTPTPGTKPAETIILSHSGEIKSVNSVGTAQHIPLSKSQFETILHSLNFAKSSAQRQIHFNKPSDGPAPFTILGRSLLQSPDYDVSALKASSPGSVLQNRSLKRNLVEIAVPSEKRIKLDLPNSSASTELIDSAVAWNEGSPSAPEIKIGLRRLNSMPVVTSTSQAGSLRILPQIIVRCVNKSAAATPPTDHFRLHVKNDQGATSWNDKTLLATRKHVVENITPTPGSFLSQLRTPTSNGFPVKIIANPMTPDPSPTSQTSLLSIAESFTPPTTPKNHLLFSTPLTGSRDSMQTDMHIIHQPGSLRKVLTATSTTLPPSHNLSSPFQVVVPSSSSKQSSTTFLLKMPPGKLTKTATM</sequence>
<dbReference type="Gene3D" id="1.10.10.10">
    <property type="entry name" value="Winged helix-like DNA-binding domain superfamily/Winged helix DNA-binding domain"/>
    <property type="match status" value="2"/>
</dbReference>
<proteinExistence type="inferred from homology"/>
<dbReference type="InterPro" id="IPR036390">
    <property type="entry name" value="WH_DNA-bd_sf"/>
</dbReference>